<dbReference type="Proteomes" id="UP001220962">
    <property type="component" value="Chromosome"/>
</dbReference>
<gene>
    <name evidence="7" type="ORF">PUW23_17970</name>
</gene>
<dbReference type="PANTHER" id="PTHR47053:SF1">
    <property type="entry name" value="MUREIN DD-ENDOPEPTIDASE MEPH-RELATED"/>
    <property type="match status" value="1"/>
</dbReference>
<dbReference type="RefSeq" id="WP_274358916.1">
    <property type="nucleotide sequence ID" value="NZ_CP118101.1"/>
</dbReference>
<keyword evidence="2" id="KW-0645">Protease</keyword>
<dbReference type="Pfam" id="PF00877">
    <property type="entry name" value="NLPC_P60"/>
    <property type="match status" value="1"/>
</dbReference>
<evidence type="ECO:0000313" key="7">
    <source>
        <dbReference type="EMBL" id="WDH81405.1"/>
    </source>
</evidence>
<dbReference type="PANTHER" id="PTHR47053">
    <property type="entry name" value="MUREIN DD-ENDOPEPTIDASE MEPH-RELATED"/>
    <property type="match status" value="1"/>
</dbReference>
<dbReference type="Gene3D" id="3.30.457.10">
    <property type="entry name" value="Copper amine oxidase-like, N-terminal domain"/>
    <property type="match status" value="1"/>
</dbReference>
<accession>A0AAX3MY78</accession>
<protein>
    <submittedName>
        <fullName evidence="7">NlpC/P60 family protein</fullName>
    </submittedName>
</protein>
<dbReference type="InterPro" id="IPR012854">
    <property type="entry name" value="Cu_amine_oxidase-like_N"/>
</dbReference>
<evidence type="ECO:0000256" key="4">
    <source>
        <dbReference type="ARBA" id="ARBA00022807"/>
    </source>
</evidence>
<dbReference type="EMBL" id="CP118101">
    <property type="protein sequence ID" value="WDH81405.1"/>
    <property type="molecule type" value="Genomic_DNA"/>
</dbReference>
<dbReference type="Gene3D" id="3.90.1720.10">
    <property type="entry name" value="endopeptidase domain like (from Nostoc punctiforme)"/>
    <property type="match status" value="1"/>
</dbReference>
<keyword evidence="4" id="KW-0788">Thiol protease</keyword>
<dbReference type="Pfam" id="PF07833">
    <property type="entry name" value="Cu_amine_oxidN1"/>
    <property type="match status" value="1"/>
</dbReference>
<comment type="similarity">
    <text evidence="1">Belongs to the peptidase C40 family.</text>
</comment>
<proteinExistence type="inferred from homology"/>
<evidence type="ECO:0000256" key="1">
    <source>
        <dbReference type="ARBA" id="ARBA00007074"/>
    </source>
</evidence>
<evidence type="ECO:0000256" key="2">
    <source>
        <dbReference type="ARBA" id="ARBA00022670"/>
    </source>
</evidence>
<dbReference type="SUPFAM" id="SSF55383">
    <property type="entry name" value="Copper amine oxidase, domain N"/>
    <property type="match status" value="1"/>
</dbReference>
<feature type="chain" id="PRO_5043410541" evidence="5">
    <location>
        <begin position="28"/>
        <end position="286"/>
    </location>
</feature>
<organism evidence="7 8">
    <name type="scientific">Paenibacillus urinalis</name>
    <dbReference type="NCBI Taxonomy" id="521520"/>
    <lineage>
        <taxon>Bacteria</taxon>
        <taxon>Bacillati</taxon>
        <taxon>Bacillota</taxon>
        <taxon>Bacilli</taxon>
        <taxon>Bacillales</taxon>
        <taxon>Paenibacillaceae</taxon>
        <taxon>Paenibacillus</taxon>
    </lineage>
</organism>
<dbReference type="GO" id="GO:0008234">
    <property type="term" value="F:cysteine-type peptidase activity"/>
    <property type="evidence" value="ECO:0007669"/>
    <property type="project" value="UniProtKB-KW"/>
</dbReference>
<dbReference type="SUPFAM" id="SSF54001">
    <property type="entry name" value="Cysteine proteinases"/>
    <property type="match status" value="1"/>
</dbReference>
<dbReference type="InterPro" id="IPR051202">
    <property type="entry name" value="Peptidase_C40"/>
</dbReference>
<keyword evidence="3" id="KW-0378">Hydrolase</keyword>
<evidence type="ECO:0000256" key="5">
    <source>
        <dbReference type="SAM" id="SignalP"/>
    </source>
</evidence>
<dbReference type="InterPro" id="IPR036582">
    <property type="entry name" value="Mao_N_sf"/>
</dbReference>
<keyword evidence="5" id="KW-0732">Signal</keyword>
<evidence type="ECO:0000259" key="6">
    <source>
        <dbReference type="PROSITE" id="PS51935"/>
    </source>
</evidence>
<sequence length="286" mass="31006">MKKFGKYMLFSSLLAAGLIMGNGQADASSSSTNTVNIQVNSNLIDFPDAEPFLDQNYSTQVPVRMLADEMNYTIKVFKSGKETVVKLSKGGTTIRIQTNQTTAMVNSSKVSLGTQVFIRNDRTYVPIRFVSEAMGYDVTWKKDLMLAMISTTGKTYSPALVPNDHVKGTSIVNEAMNHIGVPYVYGGSTTSGFDCSGLVKYVFDKYGVSLPRTAATQYNQGSSVSKGNLQQGDLVFFKTTGSSISHVGIYVGNNNFISATSSSGVKIDSLDNTYWGPKYVGAKRVL</sequence>
<feature type="signal peptide" evidence="5">
    <location>
        <begin position="1"/>
        <end position="27"/>
    </location>
</feature>
<reference evidence="7" key="1">
    <citation type="submission" date="2023-02" db="EMBL/GenBank/DDBJ databases">
        <title>Pathogen: clinical or host-associated sample.</title>
        <authorList>
            <person name="Hergert J."/>
            <person name="Casey R."/>
            <person name="Wagner J."/>
            <person name="Young E.L."/>
            <person name="Oakeson K.F."/>
        </authorList>
    </citation>
    <scope>NUCLEOTIDE SEQUENCE</scope>
    <source>
        <strain evidence="7">2022CK-00830</strain>
    </source>
</reference>
<dbReference type="AlphaFoldDB" id="A0AAX3MY78"/>
<evidence type="ECO:0000256" key="3">
    <source>
        <dbReference type="ARBA" id="ARBA00022801"/>
    </source>
</evidence>
<name>A0AAX3MY78_9BACL</name>
<evidence type="ECO:0000313" key="8">
    <source>
        <dbReference type="Proteomes" id="UP001220962"/>
    </source>
</evidence>
<dbReference type="InterPro" id="IPR000064">
    <property type="entry name" value="NLP_P60_dom"/>
</dbReference>
<dbReference type="GO" id="GO:0006508">
    <property type="term" value="P:proteolysis"/>
    <property type="evidence" value="ECO:0007669"/>
    <property type="project" value="UniProtKB-KW"/>
</dbReference>
<dbReference type="InterPro" id="IPR038765">
    <property type="entry name" value="Papain-like_cys_pep_sf"/>
</dbReference>
<feature type="domain" description="NlpC/P60" evidence="6">
    <location>
        <begin position="165"/>
        <end position="286"/>
    </location>
</feature>
<dbReference type="PROSITE" id="PS51935">
    <property type="entry name" value="NLPC_P60"/>
    <property type="match status" value="1"/>
</dbReference>